<dbReference type="AlphaFoldDB" id="A0A5N6VBA6"/>
<evidence type="ECO:0000313" key="2">
    <source>
        <dbReference type="Proteomes" id="UP000326950"/>
    </source>
</evidence>
<protein>
    <submittedName>
        <fullName evidence="1">Uncharacterized protein</fullName>
    </submittedName>
</protein>
<dbReference type="Proteomes" id="UP000326950">
    <property type="component" value="Unassembled WGS sequence"/>
</dbReference>
<keyword evidence="2" id="KW-1185">Reference proteome</keyword>
<name>A0A5N6VBA6_ASPTM</name>
<organism evidence="1 2">
    <name type="scientific">Aspergillus tamarii</name>
    <dbReference type="NCBI Taxonomy" id="41984"/>
    <lineage>
        <taxon>Eukaryota</taxon>
        <taxon>Fungi</taxon>
        <taxon>Dikarya</taxon>
        <taxon>Ascomycota</taxon>
        <taxon>Pezizomycotina</taxon>
        <taxon>Eurotiomycetes</taxon>
        <taxon>Eurotiomycetidae</taxon>
        <taxon>Eurotiales</taxon>
        <taxon>Aspergillaceae</taxon>
        <taxon>Aspergillus</taxon>
        <taxon>Aspergillus subgen. Circumdati</taxon>
    </lineage>
</organism>
<proteinExistence type="predicted"/>
<reference evidence="1 2" key="1">
    <citation type="submission" date="2019-04" db="EMBL/GenBank/DDBJ databases">
        <title>Friends and foes A comparative genomics study of 23 Aspergillus species from section Flavi.</title>
        <authorList>
            <consortium name="DOE Joint Genome Institute"/>
            <person name="Kjaerbolling I."/>
            <person name="Vesth T."/>
            <person name="Frisvad J.C."/>
            <person name="Nybo J.L."/>
            <person name="Theobald S."/>
            <person name="Kildgaard S."/>
            <person name="Isbrandt T."/>
            <person name="Kuo A."/>
            <person name="Sato A."/>
            <person name="Lyhne E.K."/>
            <person name="Kogle M.E."/>
            <person name="Wiebenga A."/>
            <person name="Kun R.S."/>
            <person name="Lubbers R.J."/>
            <person name="Makela M.R."/>
            <person name="Barry K."/>
            <person name="Chovatia M."/>
            <person name="Clum A."/>
            <person name="Daum C."/>
            <person name="Haridas S."/>
            <person name="He G."/>
            <person name="LaButti K."/>
            <person name="Lipzen A."/>
            <person name="Mondo S."/>
            <person name="Riley R."/>
            <person name="Salamov A."/>
            <person name="Simmons B.A."/>
            <person name="Magnuson J.K."/>
            <person name="Henrissat B."/>
            <person name="Mortensen U.H."/>
            <person name="Larsen T.O."/>
            <person name="Devries R.P."/>
            <person name="Grigoriev I.V."/>
            <person name="Machida M."/>
            <person name="Baker S.E."/>
            <person name="Andersen M.R."/>
        </authorList>
    </citation>
    <scope>NUCLEOTIDE SEQUENCE [LARGE SCALE GENOMIC DNA]</scope>
    <source>
        <strain evidence="1 2">CBS 117626</strain>
    </source>
</reference>
<dbReference type="OrthoDB" id="4355239at2759"/>
<gene>
    <name evidence="1" type="ORF">BDV40DRAFT_129995</name>
</gene>
<sequence>MSDSILCNAAPLPEFILRLPAQTAVKALQVRCLSMMAADCNRLRYKLSPDAVNLLDTCQELQKSGYRQKYLDRLANNELLHNYAETLTEKLSYNGLLKLALLTWHFDGSFYGPNAPPPSRELLIFFSPPTYDCEQLCKTLWKRYNDPHTRKETLEDFEAKFVRLISFLEHAFGLIFCIFSSDRLPNNHHG</sequence>
<accession>A0A5N6VBA6</accession>
<dbReference type="EMBL" id="ML738587">
    <property type="protein sequence ID" value="KAE8167950.1"/>
    <property type="molecule type" value="Genomic_DNA"/>
</dbReference>
<evidence type="ECO:0000313" key="1">
    <source>
        <dbReference type="EMBL" id="KAE8167950.1"/>
    </source>
</evidence>